<feature type="region of interest" description="Disordered" evidence="1">
    <location>
        <begin position="1"/>
        <end position="110"/>
    </location>
</feature>
<dbReference type="STRING" id="1088818.A0A2I0AMP2"/>
<evidence type="ECO:0000313" key="3">
    <source>
        <dbReference type="EMBL" id="PKA56837.1"/>
    </source>
</evidence>
<dbReference type="InterPro" id="IPR036397">
    <property type="entry name" value="RNaseH_sf"/>
</dbReference>
<dbReference type="Gene3D" id="3.30.420.10">
    <property type="entry name" value="Ribonuclease H-like superfamily/Ribonuclease H"/>
    <property type="match status" value="1"/>
</dbReference>
<evidence type="ECO:0000313" key="4">
    <source>
        <dbReference type="Proteomes" id="UP000236161"/>
    </source>
</evidence>
<feature type="compositionally biased region" description="Pro residues" evidence="1">
    <location>
        <begin position="50"/>
        <end position="59"/>
    </location>
</feature>
<reference evidence="3 4" key="1">
    <citation type="journal article" date="2017" name="Nature">
        <title>The Apostasia genome and the evolution of orchids.</title>
        <authorList>
            <person name="Zhang G.Q."/>
            <person name="Liu K.W."/>
            <person name="Li Z."/>
            <person name="Lohaus R."/>
            <person name="Hsiao Y.Y."/>
            <person name="Niu S.C."/>
            <person name="Wang J.Y."/>
            <person name="Lin Y.C."/>
            <person name="Xu Q."/>
            <person name="Chen L.J."/>
            <person name="Yoshida K."/>
            <person name="Fujiwara S."/>
            <person name="Wang Z.W."/>
            <person name="Zhang Y.Q."/>
            <person name="Mitsuda N."/>
            <person name="Wang M."/>
            <person name="Liu G.H."/>
            <person name="Pecoraro L."/>
            <person name="Huang H.X."/>
            <person name="Xiao X.J."/>
            <person name="Lin M."/>
            <person name="Wu X.Y."/>
            <person name="Wu W.L."/>
            <person name="Chen Y.Y."/>
            <person name="Chang S.B."/>
            <person name="Sakamoto S."/>
            <person name="Ohme-Takagi M."/>
            <person name="Yagi M."/>
            <person name="Zeng S.J."/>
            <person name="Shen C.Y."/>
            <person name="Yeh C.M."/>
            <person name="Luo Y.B."/>
            <person name="Tsai W.C."/>
            <person name="Van de Peer Y."/>
            <person name="Liu Z.J."/>
        </authorList>
    </citation>
    <scope>NUCLEOTIDE SEQUENCE [LARGE SCALE GENOMIC DNA]</scope>
    <source>
        <strain evidence="4">cv. Shenzhen</strain>
        <tissue evidence="3">Stem</tissue>
    </source>
</reference>
<dbReference type="GO" id="GO:0004523">
    <property type="term" value="F:RNA-DNA hybrid ribonuclease activity"/>
    <property type="evidence" value="ECO:0007669"/>
    <property type="project" value="InterPro"/>
</dbReference>
<protein>
    <recommendedName>
        <fullName evidence="2">RNase H type-1 domain-containing protein</fullName>
    </recommendedName>
</protein>
<dbReference type="InterPro" id="IPR053151">
    <property type="entry name" value="RNase_H-like"/>
</dbReference>
<evidence type="ECO:0000256" key="1">
    <source>
        <dbReference type="SAM" id="MobiDB-lite"/>
    </source>
</evidence>
<dbReference type="Pfam" id="PF13456">
    <property type="entry name" value="RVT_3"/>
    <property type="match status" value="1"/>
</dbReference>
<dbReference type="Proteomes" id="UP000236161">
    <property type="component" value="Unassembled WGS sequence"/>
</dbReference>
<dbReference type="GO" id="GO:0003676">
    <property type="term" value="F:nucleic acid binding"/>
    <property type="evidence" value="ECO:0007669"/>
    <property type="project" value="InterPro"/>
</dbReference>
<sequence>MSRPTFLEQDRRHNRRQRDPHWQRHFPCSIRPPCHGIPPFRPHYPRPRPPDPPASPVRCPPEGERERPVAGHTCPRTRCAATGGRAVSPVRYDREERERDEGRREKVSAGGGLRDHYGNLLLATGYKLYTYATTTAEATGALIAMTAAQEWADTTDEIWIEGDSAITIADLHRTARGHPPDKTMAQIAELFCAFKANRISHVYRAANRAADFVASFSCFDDTEWRRGMSLPLDFCAILNEDRTFCT</sequence>
<proteinExistence type="predicted"/>
<dbReference type="AlphaFoldDB" id="A0A2I0AMP2"/>
<feature type="domain" description="RNase H type-1" evidence="2">
    <location>
        <begin position="106"/>
        <end position="216"/>
    </location>
</feature>
<dbReference type="EMBL" id="KZ451969">
    <property type="protein sequence ID" value="PKA56837.1"/>
    <property type="molecule type" value="Genomic_DNA"/>
</dbReference>
<evidence type="ECO:0000259" key="2">
    <source>
        <dbReference type="Pfam" id="PF13456"/>
    </source>
</evidence>
<organism evidence="3 4">
    <name type="scientific">Apostasia shenzhenica</name>
    <dbReference type="NCBI Taxonomy" id="1088818"/>
    <lineage>
        <taxon>Eukaryota</taxon>
        <taxon>Viridiplantae</taxon>
        <taxon>Streptophyta</taxon>
        <taxon>Embryophyta</taxon>
        <taxon>Tracheophyta</taxon>
        <taxon>Spermatophyta</taxon>
        <taxon>Magnoliopsida</taxon>
        <taxon>Liliopsida</taxon>
        <taxon>Asparagales</taxon>
        <taxon>Orchidaceae</taxon>
        <taxon>Apostasioideae</taxon>
        <taxon>Apostasia</taxon>
    </lineage>
</organism>
<feature type="compositionally biased region" description="Basic and acidic residues" evidence="1">
    <location>
        <begin position="91"/>
        <end position="110"/>
    </location>
</feature>
<dbReference type="PANTHER" id="PTHR47723">
    <property type="entry name" value="OS05G0353850 PROTEIN"/>
    <property type="match status" value="1"/>
</dbReference>
<dbReference type="PANTHER" id="PTHR47723:SF23">
    <property type="entry name" value="REVERSE TRANSCRIPTASE-LIKE PROTEIN"/>
    <property type="match status" value="1"/>
</dbReference>
<name>A0A2I0AMP2_9ASPA</name>
<accession>A0A2I0AMP2</accession>
<keyword evidence="4" id="KW-1185">Reference proteome</keyword>
<gene>
    <name evidence="3" type="ORF">AXF42_Ash002140</name>
</gene>
<dbReference type="InterPro" id="IPR002156">
    <property type="entry name" value="RNaseH_domain"/>
</dbReference>